<dbReference type="EMBL" id="LPWF01000038">
    <property type="protein sequence ID" value="ODR93446.1"/>
    <property type="molecule type" value="Genomic_DNA"/>
</dbReference>
<feature type="compositionally biased region" description="Low complexity" evidence="1">
    <location>
        <begin position="128"/>
        <end position="142"/>
    </location>
</feature>
<dbReference type="PANTHER" id="PTHR47642:SF5">
    <property type="entry name" value="ATP-DEPENDENT DNA HELICASE"/>
    <property type="match status" value="1"/>
</dbReference>
<name>A0A1E3VKE2_9HYPH</name>
<dbReference type="InterPro" id="IPR027417">
    <property type="entry name" value="P-loop_NTPase"/>
</dbReference>
<dbReference type="Gene3D" id="3.40.50.300">
    <property type="entry name" value="P-loop containing nucleotide triphosphate hydrolases"/>
    <property type="match status" value="1"/>
</dbReference>
<protein>
    <recommendedName>
        <fullName evidence="4">UvrD-like helicase C-terminal domain-containing protein</fullName>
    </recommendedName>
</protein>
<dbReference type="AlphaFoldDB" id="A0A1E3VKE2"/>
<evidence type="ECO:0000313" key="2">
    <source>
        <dbReference type="EMBL" id="ODR93446.1"/>
    </source>
</evidence>
<dbReference type="PANTHER" id="PTHR47642">
    <property type="entry name" value="ATP-DEPENDENT DNA HELICASE"/>
    <property type="match status" value="1"/>
</dbReference>
<accession>A0A1E3VKE2</accession>
<sequence>MTWKIEENGTERASVTQVPLRLAWAITVHKSQGMSLDAAVIDLSRAFEYGQGYVALSRLRSLAGLHLLGLNQKALHVHPQAIEKDVAFRDASDVALDALADLGPNALARRRRHFWRRAGRPRPRPRAPRATTWRRSARATARPMRRGPRTRSGTCGGATRRARAWAPSPRSWGASPAP</sequence>
<dbReference type="OrthoDB" id="1826980at2"/>
<gene>
    <name evidence="2" type="ORF">AUC69_04395</name>
</gene>
<feature type="region of interest" description="Disordered" evidence="1">
    <location>
        <begin position="119"/>
        <end position="178"/>
    </location>
</feature>
<proteinExistence type="predicted"/>
<evidence type="ECO:0008006" key="4">
    <source>
        <dbReference type="Google" id="ProtNLM"/>
    </source>
</evidence>
<dbReference type="SUPFAM" id="SSF52540">
    <property type="entry name" value="P-loop containing nucleoside triphosphate hydrolases"/>
    <property type="match status" value="1"/>
</dbReference>
<dbReference type="CDD" id="cd18809">
    <property type="entry name" value="SF1_C_RecD"/>
    <property type="match status" value="1"/>
</dbReference>
<dbReference type="InterPro" id="IPR051055">
    <property type="entry name" value="PIF1_helicase"/>
</dbReference>
<evidence type="ECO:0000256" key="1">
    <source>
        <dbReference type="SAM" id="MobiDB-lite"/>
    </source>
</evidence>
<keyword evidence="3" id="KW-1185">Reference proteome</keyword>
<comment type="caution">
    <text evidence="2">The sequence shown here is derived from an EMBL/GenBank/DDBJ whole genome shotgun (WGS) entry which is preliminary data.</text>
</comment>
<dbReference type="Proteomes" id="UP000094472">
    <property type="component" value="Unassembled WGS sequence"/>
</dbReference>
<evidence type="ECO:0000313" key="3">
    <source>
        <dbReference type="Proteomes" id="UP000094472"/>
    </source>
</evidence>
<reference evidence="2 3" key="1">
    <citation type="journal article" date="2016" name="Environ. Microbiol.">
        <title>New Methyloceanibacter diversity from North Sea sediments includes methanotroph containing solely the soluble methane monooxygenase.</title>
        <authorList>
            <person name="Vekeman B."/>
            <person name="Kerckhof F.M."/>
            <person name="Cremers G."/>
            <person name="de Vos P."/>
            <person name="Vandamme P."/>
            <person name="Boon N."/>
            <person name="Op den Camp H.J."/>
            <person name="Heylen K."/>
        </authorList>
    </citation>
    <scope>NUCLEOTIDE SEQUENCE [LARGE SCALE GENOMIC DNA]</scope>
    <source>
        <strain evidence="2 3">R-67175</strain>
    </source>
</reference>
<dbReference type="RefSeq" id="WP_069442980.1">
    <property type="nucleotide sequence ID" value="NZ_LPWF01000038.1"/>
</dbReference>
<dbReference type="STRING" id="1774969.AUC69_04395"/>
<organism evidence="2 3">
    <name type="scientific">Methyloceanibacter superfactus</name>
    <dbReference type="NCBI Taxonomy" id="1774969"/>
    <lineage>
        <taxon>Bacteria</taxon>
        <taxon>Pseudomonadati</taxon>
        <taxon>Pseudomonadota</taxon>
        <taxon>Alphaproteobacteria</taxon>
        <taxon>Hyphomicrobiales</taxon>
        <taxon>Hyphomicrobiaceae</taxon>
        <taxon>Methyloceanibacter</taxon>
    </lineage>
</organism>